<comment type="caution">
    <text evidence="1">The sequence shown here is derived from an EMBL/GenBank/DDBJ whole genome shotgun (WGS) entry which is preliminary data.</text>
</comment>
<protein>
    <submittedName>
        <fullName evidence="1">Ribosome-binding factor A</fullName>
    </submittedName>
</protein>
<organism evidence="1 2">
    <name type="scientific">Sporanaerobium hydrogeniformans</name>
    <dbReference type="NCBI Taxonomy" id="3072179"/>
    <lineage>
        <taxon>Bacteria</taxon>
        <taxon>Bacillati</taxon>
        <taxon>Bacillota</taxon>
        <taxon>Clostridia</taxon>
        <taxon>Lachnospirales</taxon>
        <taxon>Lachnospiraceae</taxon>
        <taxon>Sporanaerobium</taxon>
    </lineage>
</organism>
<dbReference type="Proteomes" id="UP000224460">
    <property type="component" value="Unassembled WGS sequence"/>
</dbReference>
<proteinExistence type="predicted"/>
<accession>A0AC61DGR7</accession>
<reference evidence="1" key="1">
    <citation type="submission" date="2017-10" db="EMBL/GenBank/DDBJ databases">
        <title>Genome sequence of cellulolytic Lachnospiraceae bacterium XHS1971 isolated from hotspring sediment.</title>
        <authorList>
            <person name="Vasudevan G."/>
            <person name="Joshi A.J."/>
            <person name="Hivarkar S."/>
            <person name="Lanjekar V.B."/>
            <person name="Dhakephalkar P.K."/>
            <person name="Dagar S."/>
        </authorList>
    </citation>
    <scope>NUCLEOTIDE SEQUENCE</scope>
    <source>
        <strain evidence="1">XHS1971</strain>
    </source>
</reference>
<keyword evidence="2" id="KW-1185">Reference proteome</keyword>
<dbReference type="EMBL" id="PEDL01000002">
    <property type="protein sequence ID" value="PHV71782.1"/>
    <property type="molecule type" value="Genomic_DNA"/>
</dbReference>
<sequence>MASQRLTRINEEIRRELSEIIRTEIKDPRVNDTMISVVHVDTTNDLKTSKVYISILEENKKTDAMAGLHAAQGYIRKEIARRINLRNTPEFIFKLDESIEYGLRMSKMINDVMKDSEDK</sequence>
<gene>
    <name evidence="1" type="ORF">CS063_04290</name>
</gene>
<evidence type="ECO:0000313" key="2">
    <source>
        <dbReference type="Proteomes" id="UP000224460"/>
    </source>
</evidence>
<evidence type="ECO:0000313" key="1">
    <source>
        <dbReference type="EMBL" id="PHV71782.1"/>
    </source>
</evidence>
<name>A0AC61DGR7_9FIRM</name>